<name>A0ABQ7DAU1_BRACR</name>
<gene>
    <name evidence="2" type="ORF">DY000_02014063</name>
</gene>
<evidence type="ECO:0000313" key="3">
    <source>
        <dbReference type="Proteomes" id="UP000266723"/>
    </source>
</evidence>
<dbReference type="Proteomes" id="UP000266723">
    <property type="component" value="Unassembled WGS sequence"/>
</dbReference>
<feature type="region of interest" description="Disordered" evidence="1">
    <location>
        <begin position="1"/>
        <end position="20"/>
    </location>
</feature>
<dbReference type="EMBL" id="QGKV02000759">
    <property type="protein sequence ID" value="KAF3568234.1"/>
    <property type="molecule type" value="Genomic_DNA"/>
</dbReference>
<reference evidence="2 3" key="1">
    <citation type="journal article" date="2020" name="BMC Genomics">
        <title>Intraspecific diversification of the crop wild relative Brassica cretica Lam. using demographic model selection.</title>
        <authorList>
            <person name="Kioukis A."/>
            <person name="Michalopoulou V.A."/>
            <person name="Briers L."/>
            <person name="Pirintsos S."/>
            <person name="Studholme D.J."/>
            <person name="Pavlidis P."/>
            <person name="Sarris P.F."/>
        </authorList>
    </citation>
    <scope>NUCLEOTIDE SEQUENCE [LARGE SCALE GENOMIC DNA]</scope>
    <source>
        <strain evidence="3">cv. PFS-1207/04</strain>
    </source>
</reference>
<evidence type="ECO:0000256" key="1">
    <source>
        <dbReference type="SAM" id="MobiDB-lite"/>
    </source>
</evidence>
<organism evidence="2 3">
    <name type="scientific">Brassica cretica</name>
    <name type="common">Mustard</name>
    <dbReference type="NCBI Taxonomy" id="69181"/>
    <lineage>
        <taxon>Eukaryota</taxon>
        <taxon>Viridiplantae</taxon>
        <taxon>Streptophyta</taxon>
        <taxon>Embryophyta</taxon>
        <taxon>Tracheophyta</taxon>
        <taxon>Spermatophyta</taxon>
        <taxon>Magnoliopsida</taxon>
        <taxon>eudicotyledons</taxon>
        <taxon>Gunneridae</taxon>
        <taxon>Pentapetalae</taxon>
        <taxon>rosids</taxon>
        <taxon>malvids</taxon>
        <taxon>Brassicales</taxon>
        <taxon>Brassicaceae</taxon>
        <taxon>Brassiceae</taxon>
        <taxon>Brassica</taxon>
    </lineage>
</organism>
<proteinExistence type="predicted"/>
<feature type="non-terminal residue" evidence="2">
    <location>
        <position position="131"/>
    </location>
</feature>
<sequence>MTRIRHAHLDDPGSSEWEGGAKAAAAGGITTLIDMPLNSDPSTVSPETLKLKIEAAKKRTHVNVGKHYLLSTLATFVDYREKRAPKSLFVCFWEGGEPREVLSEKGITGTHSLEDRLKTLIDSKKVMLSMK</sequence>
<accession>A0ABQ7DAU1</accession>
<dbReference type="PANTHER" id="PTHR43668">
    <property type="entry name" value="ALLANTOINASE"/>
    <property type="match status" value="1"/>
</dbReference>
<evidence type="ECO:0000313" key="2">
    <source>
        <dbReference type="EMBL" id="KAF3568234.1"/>
    </source>
</evidence>
<dbReference type="Gene3D" id="3.20.20.140">
    <property type="entry name" value="Metal-dependent hydrolases"/>
    <property type="match status" value="1"/>
</dbReference>
<keyword evidence="3" id="KW-1185">Reference proteome</keyword>
<evidence type="ECO:0008006" key="4">
    <source>
        <dbReference type="Google" id="ProtNLM"/>
    </source>
</evidence>
<dbReference type="InterPro" id="IPR050138">
    <property type="entry name" value="DHOase/Allantoinase_Hydrolase"/>
</dbReference>
<protein>
    <recommendedName>
        <fullName evidence="4">Amidohydrolase-related domain-containing protein</fullName>
    </recommendedName>
</protein>
<dbReference type="PANTHER" id="PTHR43668:SF2">
    <property type="entry name" value="ALLANTOINASE"/>
    <property type="match status" value="1"/>
</dbReference>
<comment type="caution">
    <text evidence="2">The sequence shown here is derived from an EMBL/GenBank/DDBJ whole genome shotgun (WGS) entry which is preliminary data.</text>
</comment>
<dbReference type="SUPFAM" id="SSF51556">
    <property type="entry name" value="Metallo-dependent hydrolases"/>
    <property type="match status" value="1"/>
</dbReference>
<dbReference type="InterPro" id="IPR032466">
    <property type="entry name" value="Metal_Hydrolase"/>
</dbReference>